<feature type="domain" description="Pullulanase carbohydrate-binding module 41" evidence="7">
    <location>
        <begin position="34"/>
        <end position="125"/>
    </location>
</feature>
<dbReference type="InterPro" id="IPR013783">
    <property type="entry name" value="Ig-like_fold"/>
</dbReference>
<evidence type="ECO:0000256" key="3">
    <source>
        <dbReference type="ARBA" id="ARBA00022801"/>
    </source>
</evidence>
<dbReference type="Gene3D" id="2.60.40.10">
    <property type="entry name" value="Immunoglobulins"/>
    <property type="match status" value="1"/>
</dbReference>
<dbReference type="Pfam" id="PF02922">
    <property type="entry name" value="CBM_48"/>
    <property type="match status" value="1"/>
</dbReference>
<dbReference type="InterPro" id="IPR014756">
    <property type="entry name" value="Ig_E-set"/>
</dbReference>
<gene>
    <name evidence="9" type="ORF">ENR23_05200</name>
</gene>
<evidence type="ECO:0000256" key="5">
    <source>
        <dbReference type="SAM" id="SignalP"/>
    </source>
</evidence>
<sequence>MPIRSRLLAVALATLSVAASWPSPAARAAPPEGHARLHYHRPRGDYEGWGLHAWEDTRAQVTWTSPLPATGRDDFGLYWDVPLAAGARRVGLIVHRGDHKDPGPDLFLDLARGREVWLVSGRAQLLAERPDVSGLAYGDLSRARAHWIDRTTLVWPEPAPAGAAFHLLASPFGALRLARDGASGGDSVPLRVDPAGLSAEQRARFPHLAAGTALRLAQADAARAAAFLKGQLAVAWRAPDGARDASGVQIPGVLDDLFAHQGPLGVTWSHGVPTLALWAPTATRVRLHLFDGPRGGTARVVEAAEARGVWTVTGRTD</sequence>
<dbReference type="GO" id="GO:0005975">
    <property type="term" value="P:carbohydrate metabolic process"/>
    <property type="evidence" value="ECO:0007669"/>
    <property type="project" value="InterPro"/>
</dbReference>
<dbReference type="InterPro" id="IPR040671">
    <property type="entry name" value="Pullulanase_N2"/>
</dbReference>
<dbReference type="CDD" id="cd10315">
    <property type="entry name" value="CBM41_pullulanase"/>
    <property type="match status" value="1"/>
</dbReference>
<dbReference type="Gene3D" id="2.60.40.1130">
    <property type="entry name" value="Rab geranylgeranyltransferase alpha-subunit, insert domain"/>
    <property type="match status" value="1"/>
</dbReference>
<comment type="caution">
    <text evidence="9">The sequence shown here is derived from an EMBL/GenBank/DDBJ whole genome shotgun (WGS) entry which is preliminary data.</text>
</comment>
<reference evidence="9" key="1">
    <citation type="journal article" date="2020" name="mSystems">
        <title>Genome- and Community-Level Interaction Insights into Carbon Utilization and Element Cycling Functions of Hydrothermarchaeota in Hydrothermal Sediment.</title>
        <authorList>
            <person name="Zhou Z."/>
            <person name="Liu Y."/>
            <person name="Xu W."/>
            <person name="Pan J."/>
            <person name="Luo Z.H."/>
            <person name="Li M."/>
        </authorList>
    </citation>
    <scope>NUCLEOTIDE SEQUENCE [LARGE SCALE GENOMIC DNA]</scope>
    <source>
        <strain evidence="9">SpSt-381</strain>
    </source>
</reference>
<organism evidence="9">
    <name type="scientific">Eiseniibacteriota bacterium</name>
    <dbReference type="NCBI Taxonomy" id="2212470"/>
    <lineage>
        <taxon>Bacteria</taxon>
        <taxon>Candidatus Eiseniibacteriota</taxon>
    </lineage>
</organism>
<accession>A0A832MJE8</accession>
<dbReference type="Pfam" id="PF17967">
    <property type="entry name" value="Pullulanase_N2"/>
    <property type="match status" value="1"/>
</dbReference>
<dbReference type="SUPFAM" id="SSF81296">
    <property type="entry name" value="E set domains"/>
    <property type="match status" value="2"/>
</dbReference>
<dbReference type="GO" id="GO:0004553">
    <property type="term" value="F:hydrolase activity, hydrolyzing O-glycosyl compounds"/>
    <property type="evidence" value="ECO:0007669"/>
    <property type="project" value="InterPro"/>
</dbReference>
<evidence type="ECO:0000259" key="7">
    <source>
        <dbReference type="Pfam" id="PF03714"/>
    </source>
</evidence>
<protein>
    <submittedName>
        <fullName evidence="9">Uncharacterized protein</fullName>
    </submittedName>
</protein>
<dbReference type="GO" id="GO:0030246">
    <property type="term" value="F:carbohydrate binding"/>
    <property type="evidence" value="ECO:0007669"/>
    <property type="project" value="InterPro"/>
</dbReference>
<evidence type="ECO:0000256" key="4">
    <source>
        <dbReference type="ARBA" id="ARBA00023295"/>
    </source>
</evidence>
<dbReference type="Gene3D" id="2.60.40.1110">
    <property type="match status" value="1"/>
</dbReference>
<dbReference type="InterPro" id="IPR005323">
    <property type="entry name" value="CBM41_pullulanase"/>
</dbReference>
<keyword evidence="3" id="KW-0378">Hydrolase</keyword>
<dbReference type="SUPFAM" id="SSF49452">
    <property type="entry name" value="Starch-binding domain-like"/>
    <property type="match status" value="1"/>
</dbReference>
<keyword evidence="4" id="KW-0326">Glycosidase</keyword>
<evidence type="ECO:0000256" key="2">
    <source>
        <dbReference type="ARBA" id="ARBA00022729"/>
    </source>
</evidence>
<evidence type="ECO:0000256" key="1">
    <source>
        <dbReference type="ARBA" id="ARBA00008061"/>
    </source>
</evidence>
<evidence type="ECO:0000259" key="8">
    <source>
        <dbReference type="Pfam" id="PF17967"/>
    </source>
</evidence>
<keyword evidence="2 5" id="KW-0732">Signal</keyword>
<name>A0A832MJE8_UNCEI</name>
<feature type="domain" description="Pullulanase N2" evidence="8">
    <location>
        <begin position="142"/>
        <end position="256"/>
    </location>
</feature>
<evidence type="ECO:0000259" key="6">
    <source>
        <dbReference type="Pfam" id="PF02922"/>
    </source>
</evidence>
<feature type="signal peptide" evidence="5">
    <location>
        <begin position="1"/>
        <end position="28"/>
    </location>
</feature>
<evidence type="ECO:0000313" key="9">
    <source>
        <dbReference type="EMBL" id="HGZ42815.1"/>
    </source>
</evidence>
<dbReference type="InterPro" id="IPR004193">
    <property type="entry name" value="Glyco_hydro_13_N"/>
</dbReference>
<dbReference type="EMBL" id="DSQF01000012">
    <property type="protein sequence ID" value="HGZ42815.1"/>
    <property type="molecule type" value="Genomic_DNA"/>
</dbReference>
<feature type="domain" description="Glycoside hydrolase family 13 N-terminal" evidence="6">
    <location>
        <begin position="263"/>
        <end position="313"/>
    </location>
</feature>
<dbReference type="AlphaFoldDB" id="A0A832MJE8"/>
<dbReference type="InterPro" id="IPR013784">
    <property type="entry name" value="Carb-bd-like_fold"/>
</dbReference>
<dbReference type="Pfam" id="PF03714">
    <property type="entry name" value="PUD"/>
    <property type="match status" value="1"/>
</dbReference>
<proteinExistence type="inferred from homology"/>
<comment type="similarity">
    <text evidence="1">Belongs to the glycosyl hydrolase 13 family.</text>
</comment>
<feature type="chain" id="PRO_5032986163" evidence="5">
    <location>
        <begin position="29"/>
        <end position="317"/>
    </location>
</feature>